<evidence type="ECO:0000313" key="2">
    <source>
        <dbReference type="EMBL" id="MDR6594688.1"/>
    </source>
</evidence>
<dbReference type="RefSeq" id="WP_310307707.1">
    <property type="nucleotide sequence ID" value="NZ_BAAAXB010000001.1"/>
</dbReference>
<gene>
    <name evidence="2" type="ORF">J2S66_003072</name>
</gene>
<dbReference type="Gene3D" id="3.40.50.12780">
    <property type="entry name" value="N-terminal domain of ligase-like"/>
    <property type="match status" value="1"/>
</dbReference>
<dbReference type="SUPFAM" id="SSF47336">
    <property type="entry name" value="ACP-like"/>
    <property type="match status" value="1"/>
</dbReference>
<proteinExistence type="predicted"/>
<dbReference type="PROSITE" id="PS00455">
    <property type="entry name" value="AMP_BINDING"/>
    <property type="match status" value="1"/>
</dbReference>
<dbReference type="Pfam" id="PF13193">
    <property type="entry name" value="AMP-binding_C"/>
    <property type="match status" value="1"/>
</dbReference>
<dbReference type="Pfam" id="PF00550">
    <property type="entry name" value="PP-binding"/>
    <property type="match status" value="1"/>
</dbReference>
<dbReference type="PANTHER" id="PTHR45527:SF1">
    <property type="entry name" value="FATTY ACID SYNTHASE"/>
    <property type="match status" value="1"/>
</dbReference>
<protein>
    <submittedName>
        <fullName evidence="2">Amino acid adenylation domain-containing protein</fullName>
    </submittedName>
</protein>
<dbReference type="Pfam" id="PF00501">
    <property type="entry name" value="AMP-binding"/>
    <property type="match status" value="1"/>
</dbReference>
<dbReference type="SUPFAM" id="SSF56801">
    <property type="entry name" value="Acetyl-CoA synthetase-like"/>
    <property type="match status" value="1"/>
</dbReference>
<dbReference type="InterPro" id="IPR042099">
    <property type="entry name" value="ANL_N_sf"/>
</dbReference>
<sequence length="614" mass="64749">MTESPATLLHEVFAAQAARTPDAVAVTAADGVLTYRALDEASTALADRLRAVGVGPETLVGLCAPRGAELVVGLLGICKAGGAYVPIDPDYPEQRVRYLFRDSAVPVVVASTRSAGALPADLSAGVVWLGASTDRDPAAGTAVSTPAASEPAAPAGADRAAYVIYTSGSTGEPKGVVVEHRAVLRLVAQTREWFGFGEDDVWTMFHSPSFDFSVWETWGPLLTGGRIVVVPPNTTRVPALLRRLLLAEGVTVLNQTPSAFRALIAADAVEEPARYALRHVVFGGERLDVGLLRPWVERYGDDRPRLTNMYGITETCVHVTRRRITAADLERPSVSPIGCPIPDLVVHVLDERRQPVPVGTPGVLHVGGPGLARGYLGRPGLTAERFVRVDPGAGRPVLRLYDTGDLGVRQAGGELHYLGRVDDQLKVRGYRIEPGEVEACLLAHPRVAAAVVTARDFGEGDVRLVAHVVPAAGAAGHDLVAALRDHVAERLPAHLRPSTVCPVAALPLTPQGKVNRKAVNDLPLTEENPPAAEVDVVTAVTEIATGVMGRPVDPAADLFDIGATSLSFVRIITGVNLRFGLRLTGGELDGTASALAIAEQVELARAATTEHVTA</sequence>
<dbReference type="InterPro" id="IPR025110">
    <property type="entry name" value="AMP-bd_C"/>
</dbReference>
<dbReference type="PROSITE" id="PS50075">
    <property type="entry name" value="CARRIER"/>
    <property type="match status" value="1"/>
</dbReference>
<dbReference type="PANTHER" id="PTHR45527">
    <property type="entry name" value="NONRIBOSOMAL PEPTIDE SYNTHETASE"/>
    <property type="match status" value="1"/>
</dbReference>
<name>A0ABU1PWN8_9PSEU</name>
<comment type="caution">
    <text evidence="2">The sequence shown here is derived from an EMBL/GenBank/DDBJ whole genome shotgun (WGS) entry which is preliminary data.</text>
</comment>
<dbReference type="InterPro" id="IPR010071">
    <property type="entry name" value="AA_adenyl_dom"/>
</dbReference>
<dbReference type="InterPro" id="IPR020845">
    <property type="entry name" value="AMP-binding_CS"/>
</dbReference>
<evidence type="ECO:0000259" key="1">
    <source>
        <dbReference type="PROSITE" id="PS50075"/>
    </source>
</evidence>
<dbReference type="CDD" id="cd17643">
    <property type="entry name" value="A_NRPS_Cytc1-like"/>
    <property type="match status" value="1"/>
</dbReference>
<dbReference type="EMBL" id="JAVDSG010000001">
    <property type="protein sequence ID" value="MDR6594688.1"/>
    <property type="molecule type" value="Genomic_DNA"/>
</dbReference>
<organism evidence="2 3">
    <name type="scientific">Saccharothrix longispora</name>
    <dbReference type="NCBI Taxonomy" id="33920"/>
    <lineage>
        <taxon>Bacteria</taxon>
        <taxon>Bacillati</taxon>
        <taxon>Actinomycetota</taxon>
        <taxon>Actinomycetes</taxon>
        <taxon>Pseudonocardiales</taxon>
        <taxon>Pseudonocardiaceae</taxon>
        <taxon>Saccharothrix</taxon>
    </lineage>
</organism>
<reference evidence="2 3" key="1">
    <citation type="submission" date="2023-07" db="EMBL/GenBank/DDBJ databases">
        <title>Sequencing the genomes of 1000 actinobacteria strains.</title>
        <authorList>
            <person name="Klenk H.-P."/>
        </authorList>
    </citation>
    <scope>NUCLEOTIDE SEQUENCE [LARGE SCALE GENOMIC DNA]</scope>
    <source>
        <strain evidence="2 3">DSM 43749</strain>
    </source>
</reference>
<feature type="domain" description="Carrier" evidence="1">
    <location>
        <begin position="531"/>
        <end position="605"/>
    </location>
</feature>
<evidence type="ECO:0000313" key="3">
    <source>
        <dbReference type="Proteomes" id="UP001268819"/>
    </source>
</evidence>
<dbReference type="InterPro" id="IPR045851">
    <property type="entry name" value="AMP-bd_C_sf"/>
</dbReference>
<dbReference type="Proteomes" id="UP001268819">
    <property type="component" value="Unassembled WGS sequence"/>
</dbReference>
<accession>A0ABU1PWN8</accession>
<dbReference type="InterPro" id="IPR009081">
    <property type="entry name" value="PP-bd_ACP"/>
</dbReference>
<dbReference type="NCBIfam" id="TIGR01733">
    <property type="entry name" value="AA-adenyl-dom"/>
    <property type="match status" value="1"/>
</dbReference>
<dbReference type="Gene3D" id="3.30.300.30">
    <property type="match status" value="1"/>
</dbReference>
<keyword evidence="3" id="KW-1185">Reference proteome</keyword>
<dbReference type="InterPro" id="IPR036736">
    <property type="entry name" value="ACP-like_sf"/>
</dbReference>
<dbReference type="InterPro" id="IPR000873">
    <property type="entry name" value="AMP-dep_synth/lig_dom"/>
</dbReference>